<dbReference type="EMBL" id="VZCB01000025">
    <property type="protein sequence ID" value="MQN79936.1"/>
    <property type="molecule type" value="Genomic_DNA"/>
</dbReference>
<comment type="caution">
    <text evidence="14">The sequence shown here is derived from an EMBL/GenBank/DDBJ whole genome shotgun (WGS) entry which is preliminary data.</text>
</comment>
<dbReference type="InterPro" id="IPR023997">
    <property type="entry name" value="TonB-dep_OMP_SusC/RagA_CS"/>
</dbReference>
<evidence type="ECO:0000256" key="8">
    <source>
        <dbReference type="ARBA" id="ARBA00023170"/>
    </source>
</evidence>
<dbReference type="PROSITE" id="PS52016">
    <property type="entry name" value="TONB_DEPENDENT_REC_3"/>
    <property type="match status" value="1"/>
</dbReference>
<sequence>MLMGGLVLSTGMALAQTAVTGKVVSQEDGEPVIGASVKIAGTKTGTVTDVDGNFILPNASKDAVLEITYLGMETQKVKASAKMKIVLVSDSKNLDEVVVTAMGITRNEKTLGYAATTVKSDEIVGARTTNVADALSGKVAGVQVNATSADPGSVSNVVIRGYGSINGSNQPLYVVDGVPLQNNMVSGQGKNISTGGISNISPEDIASMTVLKGAAATALYGSRAANGVILITTKTGAKGQARNYTINYSGSVQARMVSCLPDMQDSFGQGWNGRQTFIENGSWGPALDGSLQVYGPEWNHQQLLHPYKALKNNVKDFFEEGWSQNHNVSLSGVSKSGEMTYYLSYSYTGDDGIMPGDKDTYKRNTLAFRNTYQANDWCKLSSSFNFARSATDAVGNFQGTSVVDGLYELPRDVSLLDKQDLSSPFNTPEAYFTPYEITNPYWALANNYNHTDAKQINGKIQADINPIKDLTLTYRFGFDYTDYDSKTGYPQIALDDKLITDDKGYAPSHMNQSGYVWARYGRTYEFNHDFMANYKKKFFDDKLDLAVIAGVNMNERSYTHMTGEADELTFETGFWQLSNGATKKTLSEYQTKRRLIGAFGDVTLGWNDMLYLDLTARNDWSSTLPIDKNSFFYPGATLSWIFSKVIPENKVLTFGKARVAYGKTGNDADPYLTGASYSQASIRGYYDLGISKFPMNGKNSFLLGNTKGSNSLKPEMTTEIEVGLNLQFFMGRIGLDASFYNRTTDDQIFTLPVDPATGYYYQVTNFGSVRNRGVELLLTTVPVQTKNFKWELGFNFSKNWNKVLEMPASLEGGRVSIYDYSSGNDAVYMYAEEGKPMGEFYTYLPQYTEDGKVIVDANGQPVIGTQVEDTGKNMNSDWTGGVTTALTYKGFTLSAALDVRKGGYMFSRTKNLMQFTGNGTITTYNDRRPFIIPNSVVKSGDTYVENTTPIYQTDGSYQKYYNDYGYGNGGEAYLLDRSYVKLRNISLTWNLPRLWTSKLSLSNVALTVFCNNVFTWTASSNTFIDPETTTISQSSYGDLATQFGEMYSNPSCRTFGANLSVTF</sequence>
<proteinExistence type="inferred from homology"/>
<dbReference type="NCBIfam" id="TIGR04056">
    <property type="entry name" value="OMP_RagA_SusC"/>
    <property type="match status" value="1"/>
</dbReference>
<dbReference type="GO" id="GO:0044718">
    <property type="term" value="P:siderophore transmembrane transport"/>
    <property type="evidence" value="ECO:0007669"/>
    <property type="project" value="TreeGrafter"/>
</dbReference>
<comment type="subcellular location">
    <subcellularLocation>
        <location evidence="1 10">Cell outer membrane</location>
        <topology evidence="1 10">Multi-pass membrane protein</topology>
    </subcellularLocation>
</comment>
<evidence type="ECO:0000256" key="3">
    <source>
        <dbReference type="ARBA" id="ARBA00022452"/>
    </source>
</evidence>
<evidence type="ECO:0000256" key="1">
    <source>
        <dbReference type="ARBA" id="ARBA00004571"/>
    </source>
</evidence>
<keyword evidence="7 10" id="KW-0472">Membrane</keyword>
<evidence type="ECO:0000256" key="11">
    <source>
        <dbReference type="RuleBase" id="RU003357"/>
    </source>
</evidence>
<evidence type="ECO:0000259" key="12">
    <source>
        <dbReference type="Pfam" id="PF00593"/>
    </source>
</evidence>
<feature type="domain" description="TonB-dependent receptor plug" evidence="13">
    <location>
        <begin position="111"/>
        <end position="228"/>
    </location>
</feature>
<name>A0A6G1TXP7_9BACT</name>
<dbReference type="Pfam" id="PF13715">
    <property type="entry name" value="CarbopepD_reg_2"/>
    <property type="match status" value="1"/>
</dbReference>
<dbReference type="InterPro" id="IPR000531">
    <property type="entry name" value="Beta-barrel_TonB"/>
</dbReference>
<evidence type="ECO:0000256" key="2">
    <source>
        <dbReference type="ARBA" id="ARBA00022448"/>
    </source>
</evidence>
<evidence type="ECO:0000256" key="6">
    <source>
        <dbReference type="ARBA" id="ARBA00023077"/>
    </source>
</evidence>
<keyword evidence="2 10" id="KW-0813">Transport</keyword>
<evidence type="ECO:0000313" key="14">
    <source>
        <dbReference type="EMBL" id="MQN79936.1"/>
    </source>
</evidence>
<dbReference type="InterPro" id="IPR008969">
    <property type="entry name" value="CarboxyPept-like_regulatory"/>
</dbReference>
<protein>
    <submittedName>
        <fullName evidence="14">SusC/RagA family TonB-linked outer membrane protein</fullName>
    </submittedName>
</protein>
<dbReference type="InterPro" id="IPR023996">
    <property type="entry name" value="TonB-dep_OMP_SusC/RagA"/>
</dbReference>
<dbReference type="Pfam" id="PF07715">
    <property type="entry name" value="Plug"/>
    <property type="match status" value="1"/>
</dbReference>
<organism evidence="14 15">
    <name type="scientific">Segatella copri</name>
    <dbReference type="NCBI Taxonomy" id="165179"/>
    <lineage>
        <taxon>Bacteria</taxon>
        <taxon>Pseudomonadati</taxon>
        <taxon>Bacteroidota</taxon>
        <taxon>Bacteroidia</taxon>
        <taxon>Bacteroidales</taxon>
        <taxon>Prevotellaceae</taxon>
        <taxon>Segatella</taxon>
    </lineage>
</organism>
<gene>
    <name evidence="14" type="ORF">F7D73_02955</name>
</gene>
<dbReference type="OrthoDB" id="9768177at2"/>
<feature type="domain" description="TonB-dependent receptor-like beta-barrel" evidence="12">
    <location>
        <begin position="422"/>
        <end position="1009"/>
    </location>
</feature>
<keyword evidence="8" id="KW-0675">Receptor</keyword>
<keyword evidence="4 10" id="KW-0812">Transmembrane</keyword>
<evidence type="ECO:0000259" key="13">
    <source>
        <dbReference type="Pfam" id="PF07715"/>
    </source>
</evidence>
<evidence type="ECO:0000256" key="7">
    <source>
        <dbReference type="ARBA" id="ARBA00023136"/>
    </source>
</evidence>
<dbReference type="Gene3D" id="2.60.40.1120">
    <property type="entry name" value="Carboxypeptidase-like, regulatory domain"/>
    <property type="match status" value="1"/>
</dbReference>
<keyword evidence="3 10" id="KW-1134">Transmembrane beta strand</keyword>
<dbReference type="SUPFAM" id="SSF56935">
    <property type="entry name" value="Porins"/>
    <property type="match status" value="1"/>
</dbReference>
<evidence type="ECO:0000313" key="15">
    <source>
        <dbReference type="Proteomes" id="UP000480425"/>
    </source>
</evidence>
<dbReference type="InterPro" id="IPR012910">
    <property type="entry name" value="Plug_dom"/>
</dbReference>
<dbReference type="Proteomes" id="UP000480425">
    <property type="component" value="Unassembled WGS sequence"/>
</dbReference>
<evidence type="ECO:0000256" key="4">
    <source>
        <dbReference type="ARBA" id="ARBA00022692"/>
    </source>
</evidence>
<evidence type="ECO:0000256" key="10">
    <source>
        <dbReference type="PROSITE-ProRule" id="PRU01360"/>
    </source>
</evidence>
<dbReference type="InterPro" id="IPR036942">
    <property type="entry name" value="Beta-barrel_TonB_sf"/>
</dbReference>
<dbReference type="PANTHER" id="PTHR30069">
    <property type="entry name" value="TONB-DEPENDENT OUTER MEMBRANE RECEPTOR"/>
    <property type="match status" value="1"/>
</dbReference>
<dbReference type="PANTHER" id="PTHR30069:SF29">
    <property type="entry name" value="HEMOGLOBIN AND HEMOGLOBIN-HAPTOGLOBIN-BINDING PROTEIN 1-RELATED"/>
    <property type="match status" value="1"/>
</dbReference>
<dbReference type="GO" id="GO:0015344">
    <property type="term" value="F:siderophore uptake transmembrane transporter activity"/>
    <property type="evidence" value="ECO:0007669"/>
    <property type="project" value="TreeGrafter"/>
</dbReference>
<dbReference type="Pfam" id="PF00593">
    <property type="entry name" value="TonB_dep_Rec_b-barrel"/>
    <property type="match status" value="1"/>
</dbReference>
<keyword evidence="9 10" id="KW-0998">Cell outer membrane</keyword>
<dbReference type="AlphaFoldDB" id="A0A6G1TXP7"/>
<evidence type="ECO:0000256" key="9">
    <source>
        <dbReference type="ARBA" id="ARBA00023237"/>
    </source>
</evidence>
<dbReference type="Gene3D" id="2.40.170.20">
    <property type="entry name" value="TonB-dependent receptor, beta-barrel domain"/>
    <property type="match status" value="1"/>
</dbReference>
<keyword evidence="5" id="KW-0732">Signal</keyword>
<dbReference type="Gene3D" id="2.170.130.10">
    <property type="entry name" value="TonB-dependent receptor, plug domain"/>
    <property type="match status" value="1"/>
</dbReference>
<dbReference type="InterPro" id="IPR037066">
    <property type="entry name" value="Plug_dom_sf"/>
</dbReference>
<dbReference type="GO" id="GO:0009279">
    <property type="term" value="C:cell outer membrane"/>
    <property type="evidence" value="ECO:0007669"/>
    <property type="project" value="UniProtKB-SubCell"/>
</dbReference>
<dbReference type="NCBIfam" id="TIGR04057">
    <property type="entry name" value="SusC_RagA_signa"/>
    <property type="match status" value="1"/>
</dbReference>
<keyword evidence="6 11" id="KW-0798">TonB box</keyword>
<dbReference type="InterPro" id="IPR039426">
    <property type="entry name" value="TonB-dep_rcpt-like"/>
</dbReference>
<comment type="similarity">
    <text evidence="10 11">Belongs to the TonB-dependent receptor family.</text>
</comment>
<evidence type="ECO:0000256" key="5">
    <source>
        <dbReference type="ARBA" id="ARBA00022729"/>
    </source>
</evidence>
<accession>A0A6G1TXP7</accession>
<dbReference type="SUPFAM" id="SSF49464">
    <property type="entry name" value="Carboxypeptidase regulatory domain-like"/>
    <property type="match status" value="1"/>
</dbReference>
<reference evidence="14 15" key="1">
    <citation type="submission" date="2019-09" db="EMBL/GenBank/DDBJ databases">
        <title>Distinct polysaccharide growth profiles of human intestinal Prevotella copri isolates.</title>
        <authorList>
            <person name="Fehlner-Peach H."/>
            <person name="Magnabosco C."/>
            <person name="Raghavan V."/>
            <person name="Scher J.U."/>
            <person name="Tett A."/>
            <person name="Cox L.M."/>
            <person name="Gottsegen C."/>
            <person name="Watters A."/>
            <person name="Wiltshire- Gordon J.D."/>
            <person name="Segata N."/>
            <person name="Bonneau R."/>
            <person name="Littman D.R."/>
        </authorList>
    </citation>
    <scope>NUCLEOTIDE SEQUENCE [LARGE SCALE GENOMIC DNA]</scope>
    <source>
        <strain evidence="15">iA622</strain>
    </source>
</reference>